<protein>
    <submittedName>
        <fullName evidence="4">WecB/TagA/CpsF family glycosyltransferase</fullName>
    </submittedName>
</protein>
<dbReference type="NCBIfam" id="TIGR00696">
    <property type="entry name" value="wecG_tagA_cpsF"/>
    <property type="match status" value="1"/>
</dbReference>
<evidence type="ECO:0000313" key="5">
    <source>
        <dbReference type="Proteomes" id="UP000515511"/>
    </source>
</evidence>
<evidence type="ECO:0000313" key="4">
    <source>
        <dbReference type="EMBL" id="QNE37062.1"/>
    </source>
</evidence>
<dbReference type="Proteomes" id="UP000515511">
    <property type="component" value="Chromosome"/>
</dbReference>
<feature type="region of interest" description="Disordered" evidence="3">
    <location>
        <begin position="259"/>
        <end position="284"/>
    </location>
</feature>
<dbReference type="KEGG" id="lse:F1C12_19395"/>
<sequence>MCHAVVVQTFERAVIGGLQLDRADLDESSRHVIDLARADGGIVVTSNVSISRHLRTVGLPELERETSFWTVDGVPLTWLLRIAGKGRFPRVTGTDLMNAVIGHPAANGLRVGIVGAAAAEAQAFYRARGHQHVHGADLPFAEPDSSALIDAASAFIERVRPDVLFVCLGFPKQERLILELRRRHSGGIVYIGAGAAAQMNTGHFPRAPHLLRRLGLEWVWRMGQDPSRLVKRYLLQDLPWLVGMLPVALAERLRSRRRQAVAEPRPLSTASRDRSAPERADRAA</sequence>
<gene>
    <name evidence="4" type="ORF">F1C12_19395</name>
</gene>
<dbReference type="EMBL" id="CP043641">
    <property type="protein sequence ID" value="QNE37062.1"/>
    <property type="molecule type" value="Genomic_DNA"/>
</dbReference>
<accession>A0A7G6YEZ7</accession>
<organism evidence="4 5">
    <name type="scientific">Leifsonia shinshuensis</name>
    <dbReference type="NCBI Taxonomy" id="150026"/>
    <lineage>
        <taxon>Bacteria</taxon>
        <taxon>Bacillati</taxon>
        <taxon>Actinomycetota</taxon>
        <taxon>Actinomycetes</taxon>
        <taxon>Micrococcales</taxon>
        <taxon>Microbacteriaceae</taxon>
        <taxon>Leifsonia</taxon>
    </lineage>
</organism>
<dbReference type="InterPro" id="IPR004629">
    <property type="entry name" value="WecG_TagA_CpsF"/>
</dbReference>
<keyword evidence="2 4" id="KW-0808">Transferase</keyword>
<dbReference type="PANTHER" id="PTHR34136">
    <property type="match status" value="1"/>
</dbReference>
<dbReference type="CDD" id="cd06533">
    <property type="entry name" value="Glyco_transf_WecG_TagA"/>
    <property type="match status" value="1"/>
</dbReference>
<keyword evidence="1" id="KW-0328">Glycosyltransferase</keyword>
<name>A0A7G6YEZ7_9MICO</name>
<feature type="compositionally biased region" description="Basic and acidic residues" evidence="3">
    <location>
        <begin position="271"/>
        <end position="284"/>
    </location>
</feature>
<reference evidence="5" key="1">
    <citation type="submission" date="2019-09" db="EMBL/GenBank/DDBJ databases">
        <title>Antimicrobial potential of Antarctic Bacteria.</title>
        <authorList>
            <person name="Benaud N."/>
            <person name="Edwards R.J."/>
            <person name="Ferrari B.C."/>
        </authorList>
    </citation>
    <scope>NUCLEOTIDE SEQUENCE [LARGE SCALE GENOMIC DNA]</scope>
    <source>
        <strain evidence="5">INR9</strain>
    </source>
</reference>
<dbReference type="GO" id="GO:0016758">
    <property type="term" value="F:hexosyltransferase activity"/>
    <property type="evidence" value="ECO:0007669"/>
    <property type="project" value="TreeGrafter"/>
</dbReference>
<dbReference type="PANTHER" id="PTHR34136:SF1">
    <property type="entry name" value="UDP-N-ACETYL-D-MANNOSAMINURONIC ACID TRANSFERASE"/>
    <property type="match status" value="1"/>
</dbReference>
<evidence type="ECO:0000256" key="2">
    <source>
        <dbReference type="ARBA" id="ARBA00022679"/>
    </source>
</evidence>
<dbReference type="Pfam" id="PF03808">
    <property type="entry name" value="Glyco_tran_WecG"/>
    <property type="match status" value="1"/>
</dbReference>
<proteinExistence type="predicted"/>
<dbReference type="AlphaFoldDB" id="A0A7G6YEZ7"/>
<evidence type="ECO:0000256" key="1">
    <source>
        <dbReference type="ARBA" id="ARBA00022676"/>
    </source>
</evidence>
<evidence type="ECO:0000256" key="3">
    <source>
        <dbReference type="SAM" id="MobiDB-lite"/>
    </source>
</evidence>